<reference evidence="3" key="1">
    <citation type="journal article" date="2017" name="Genome Biol.">
        <title>Comparative genomics reveals high biological diversity and specific adaptations in the industrially and medically important fungal genus Aspergillus.</title>
        <authorList>
            <person name="de Vries R.P."/>
            <person name="Riley R."/>
            <person name="Wiebenga A."/>
            <person name="Aguilar-Osorio G."/>
            <person name="Amillis S."/>
            <person name="Uchima C.A."/>
            <person name="Anderluh G."/>
            <person name="Asadollahi M."/>
            <person name="Askin M."/>
            <person name="Barry K."/>
            <person name="Battaglia E."/>
            <person name="Bayram O."/>
            <person name="Benocci T."/>
            <person name="Braus-Stromeyer S.A."/>
            <person name="Caldana C."/>
            <person name="Canovas D."/>
            <person name="Cerqueira G.C."/>
            <person name="Chen F."/>
            <person name="Chen W."/>
            <person name="Choi C."/>
            <person name="Clum A."/>
            <person name="Dos Santos R.A."/>
            <person name="Damasio A.R."/>
            <person name="Diallinas G."/>
            <person name="Emri T."/>
            <person name="Fekete E."/>
            <person name="Flipphi M."/>
            <person name="Freyberg S."/>
            <person name="Gallo A."/>
            <person name="Gournas C."/>
            <person name="Habgood R."/>
            <person name="Hainaut M."/>
            <person name="Harispe M.L."/>
            <person name="Henrissat B."/>
            <person name="Hilden K.S."/>
            <person name="Hope R."/>
            <person name="Hossain A."/>
            <person name="Karabika E."/>
            <person name="Karaffa L."/>
            <person name="Karanyi Z."/>
            <person name="Krasevec N."/>
            <person name="Kuo A."/>
            <person name="Kusch H."/>
            <person name="LaButti K."/>
            <person name="Lagendijk E.L."/>
            <person name="Lapidus A."/>
            <person name="Levasseur A."/>
            <person name="Lindquist E."/>
            <person name="Lipzen A."/>
            <person name="Logrieco A.F."/>
            <person name="MacCabe A."/>
            <person name="Maekelae M.R."/>
            <person name="Malavazi I."/>
            <person name="Melin P."/>
            <person name="Meyer V."/>
            <person name="Mielnichuk N."/>
            <person name="Miskei M."/>
            <person name="Molnar A.P."/>
            <person name="Mule G."/>
            <person name="Ngan C.Y."/>
            <person name="Orejas M."/>
            <person name="Orosz E."/>
            <person name="Ouedraogo J.P."/>
            <person name="Overkamp K.M."/>
            <person name="Park H.-S."/>
            <person name="Perrone G."/>
            <person name="Piumi F."/>
            <person name="Punt P.J."/>
            <person name="Ram A.F."/>
            <person name="Ramon A."/>
            <person name="Rauscher S."/>
            <person name="Record E."/>
            <person name="Riano-Pachon D.M."/>
            <person name="Robert V."/>
            <person name="Roehrig J."/>
            <person name="Ruller R."/>
            <person name="Salamov A."/>
            <person name="Salih N.S."/>
            <person name="Samson R.A."/>
            <person name="Sandor E."/>
            <person name="Sanguinetti M."/>
            <person name="Schuetze T."/>
            <person name="Sepcic K."/>
            <person name="Shelest E."/>
            <person name="Sherlock G."/>
            <person name="Sophianopoulou V."/>
            <person name="Squina F.M."/>
            <person name="Sun H."/>
            <person name="Susca A."/>
            <person name="Todd R.B."/>
            <person name="Tsang A."/>
            <person name="Unkles S.E."/>
            <person name="van de Wiele N."/>
            <person name="van Rossen-Uffink D."/>
            <person name="Oliveira J.V."/>
            <person name="Vesth T.C."/>
            <person name="Visser J."/>
            <person name="Yu J.-H."/>
            <person name="Zhou M."/>
            <person name="Andersen M.R."/>
            <person name="Archer D.B."/>
            <person name="Baker S.E."/>
            <person name="Benoit I."/>
            <person name="Brakhage A.A."/>
            <person name="Braus G.H."/>
            <person name="Fischer R."/>
            <person name="Frisvad J.C."/>
            <person name="Goldman G.H."/>
            <person name="Houbraken J."/>
            <person name="Oakley B."/>
            <person name="Pocsi I."/>
            <person name="Scazzocchio C."/>
            <person name="Seiboth B."/>
            <person name="vanKuyk P.A."/>
            <person name="Wortman J."/>
            <person name="Dyer P.S."/>
            <person name="Grigoriev I.V."/>
        </authorList>
    </citation>
    <scope>NUCLEOTIDE SEQUENCE [LARGE SCALE GENOMIC DNA]</scope>
    <source>
        <strain evidence="3">CBS 101740 / IMI 381727 / IBT 21946</strain>
    </source>
</reference>
<dbReference type="GeneID" id="93578174"/>
<dbReference type="Proteomes" id="UP000184499">
    <property type="component" value="Unassembled WGS sequence"/>
</dbReference>
<evidence type="ECO:0000313" key="2">
    <source>
        <dbReference type="EMBL" id="OJJ74917.1"/>
    </source>
</evidence>
<keyword evidence="3" id="KW-1185">Reference proteome</keyword>
<dbReference type="EMBL" id="KV878681">
    <property type="protein sequence ID" value="OJJ74917.1"/>
    <property type="molecule type" value="Genomic_DNA"/>
</dbReference>
<feature type="transmembrane region" description="Helical" evidence="1">
    <location>
        <begin position="51"/>
        <end position="72"/>
    </location>
</feature>
<keyword evidence="1" id="KW-0472">Membrane</keyword>
<keyword evidence="1" id="KW-0812">Transmembrane</keyword>
<protein>
    <submittedName>
        <fullName evidence="2">Uncharacterized protein</fullName>
    </submittedName>
</protein>
<organism evidence="2 3">
    <name type="scientific">Aspergillus brasiliensis (strain CBS 101740 / IMI 381727 / IBT 21946)</name>
    <dbReference type="NCBI Taxonomy" id="767769"/>
    <lineage>
        <taxon>Eukaryota</taxon>
        <taxon>Fungi</taxon>
        <taxon>Dikarya</taxon>
        <taxon>Ascomycota</taxon>
        <taxon>Pezizomycotina</taxon>
        <taxon>Eurotiomycetes</taxon>
        <taxon>Eurotiomycetidae</taxon>
        <taxon>Eurotiales</taxon>
        <taxon>Aspergillaceae</taxon>
        <taxon>Aspergillus</taxon>
        <taxon>Aspergillus subgen. Circumdati</taxon>
    </lineage>
</organism>
<dbReference type="RefSeq" id="XP_067482165.1">
    <property type="nucleotide sequence ID" value="XM_067625686.1"/>
</dbReference>
<sequence>MRNTLETAQLSPSSPATVANQPLHNKREVWVNQGSGTALISKTLRTESIQLNIASLARAITVLWFLSVFNLLNGLNDLYSDCSSAIHIMLVVLVPLSSLRTVALYRSIAFVQICLSPDTVTLVAYR</sequence>
<evidence type="ECO:0000313" key="3">
    <source>
        <dbReference type="Proteomes" id="UP000184499"/>
    </source>
</evidence>
<dbReference type="VEuPathDB" id="FungiDB:ASPBRDRAFT_466819"/>
<proteinExistence type="predicted"/>
<gene>
    <name evidence="2" type="ORF">ASPBRDRAFT_466819</name>
</gene>
<accession>A0A1L9UTA0</accession>
<feature type="transmembrane region" description="Helical" evidence="1">
    <location>
        <begin position="84"/>
        <end position="103"/>
    </location>
</feature>
<dbReference type="AlphaFoldDB" id="A0A1L9UTA0"/>
<keyword evidence="1" id="KW-1133">Transmembrane helix</keyword>
<evidence type="ECO:0000256" key="1">
    <source>
        <dbReference type="SAM" id="Phobius"/>
    </source>
</evidence>
<name>A0A1L9UTA0_ASPBC</name>